<name>A0A8T0VTZ8_PANVG</name>
<dbReference type="PANTHER" id="PTHR36766:SF55">
    <property type="entry name" value="OS11G0492900 PROTEIN"/>
    <property type="match status" value="1"/>
</dbReference>
<dbReference type="Proteomes" id="UP000823388">
    <property type="component" value="Chromosome 2K"/>
</dbReference>
<dbReference type="SUPFAM" id="SSF52047">
    <property type="entry name" value="RNI-like"/>
    <property type="match status" value="1"/>
</dbReference>
<dbReference type="Gene3D" id="3.80.10.10">
    <property type="entry name" value="Ribonuclease Inhibitor"/>
    <property type="match status" value="2"/>
</dbReference>
<evidence type="ECO:0000313" key="2">
    <source>
        <dbReference type="Proteomes" id="UP000823388"/>
    </source>
</evidence>
<comment type="caution">
    <text evidence="1">The sequence shown here is derived from an EMBL/GenBank/DDBJ whole genome shotgun (WGS) entry which is preliminary data.</text>
</comment>
<dbReference type="InterPro" id="IPR032675">
    <property type="entry name" value="LRR_dom_sf"/>
</dbReference>
<dbReference type="EMBL" id="CM029039">
    <property type="protein sequence ID" value="KAG2640341.1"/>
    <property type="molecule type" value="Genomic_DNA"/>
</dbReference>
<organism evidence="1 2">
    <name type="scientific">Panicum virgatum</name>
    <name type="common">Blackwell switchgrass</name>
    <dbReference type="NCBI Taxonomy" id="38727"/>
    <lineage>
        <taxon>Eukaryota</taxon>
        <taxon>Viridiplantae</taxon>
        <taxon>Streptophyta</taxon>
        <taxon>Embryophyta</taxon>
        <taxon>Tracheophyta</taxon>
        <taxon>Spermatophyta</taxon>
        <taxon>Magnoliopsida</taxon>
        <taxon>Liliopsida</taxon>
        <taxon>Poales</taxon>
        <taxon>Poaceae</taxon>
        <taxon>PACMAD clade</taxon>
        <taxon>Panicoideae</taxon>
        <taxon>Panicodae</taxon>
        <taxon>Paniceae</taxon>
        <taxon>Panicinae</taxon>
        <taxon>Panicum</taxon>
        <taxon>Panicum sect. Hiantes</taxon>
    </lineage>
</organism>
<dbReference type="AlphaFoldDB" id="A0A8T0VTZ8"/>
<keyword evidence="2" id="KW-1185">Reference proteome</keyword>
<protein>
    <submittedName>
        <fullName evidence="1">Uncharacterized protein</fullName>
    </submittedName>
</protein>
<sequence length="358" mass="39469">MSLQAASRYIPSLSMLRLDVSPDDAETTLLHVKQKWNHELPLATMWLGRCDLLFSSHSNALALWACFARLVDLTIWDCDALVYWPENVFQVLVSLRELSIRGCSKLTGRTQASGEQSAPGRDGLLPHLESLGIYDCASLVEVPNLPASLKKLRIESCNDLKSIVFGLQEDTRLARGEGVVQLDTSSSIPGSSSREATTSTAVLKLSSAANHRFLPRLESLDIWHCYGLSEVANLPPSIKTLGIYYCGNLQSLSGQLGDIQKLTIDSCRQLESLDSCLGELRSLEELELYGCKSLVSLPDGPQAYSSLRVLWITHCDGVKSLPPSLQSRLGCLEEKVLDARYEEPKTRKCAMRSLACLK</sequence>
<reference evidence="1" key="1">
    <citation type="submission" date="2020-05" db="EMBL/GenBank/DDBJ databases">
        <title>WGS assembly of Panicum virgatum.</title>
        <authorList>
            <person name="Lovell J.T."/>
            <person name="Jenkins J."/>
            <person name="Shu S."/>
            <person name="Juenger T.E."/>
            <person name="Schmutz J."/>
        </authorList>
    </citation>
    <scope>NUCLEOTIDE SEQUENCE</scope>
    <source>
        <strain evidence="1">AP13</strain>
    </source>
</reference>
<gene>
    <name evidence="1" type="ORF">PVAP13_2KG086464</name>
</gene>
<evidence type="ECO:0000313" key="1">
    <source>
        <dbReference type="EMBL" id="KAG2640341.1"/>
    </source>
</evidence>
<accession>A0A8T0VTZ8</accession>
<proteinExistence type="predicted"/>
<dbReference type="PANTHER" id="PTHR36766">
    <property type="entry name" value="PLANT BROAD-SPECTRUM MILDEW RESISTANCE PROTEIN RPW8"/>
    <property type="match status" value="1"/>
</dbReference>